<dbReference type="InterPro" id="IPR011011">
    <property type="entry name" value="Znf_FYVE_PHD"/>
</dbReference>
<evidence type="ECO:0000256" key="2">
    <source>
        <dbReference type="ARBA" id="ARBA00009070"/>
    </source>
</evidence>
<evidence type="ECO:0000256" key="12">
    <source>
        <dbReference type="SAM" id="MobiDB-lite"/>
    </source>
</evidence>
<feature type="compositionally biased region" description="Polar residues" evidence="12">
    <location>
        <begin position="663"/>
        <end position="677"/>
    </location>
</feature>
<dbReference type="GO" id="GO:0005762">
    <property type="term" value="C:mitochondrial large ribosomal subunit"/>
    <property type="evidence" value="ECO:0007669"/>
    <property type="project" value="TreeGrafter"/>
</dbReference>
<feature type="compositionally biased region" description="Basic residues" evidence="12">
    <location>
        <begin position="790"/>
        <end position="803"/>
    </location>
</feature>
<dbReference type="Proteomes" id="UP000044602">
    <property type="component" value="Unassembled WGS sequence"/>
</dbReference>
<keyword evidence="7" id="KW-0689">Ribosomal protein</keyword>
<dbReference type="SUPFAM" id="SSF55811">
    <property type="entry name" value="Nudix"/>
    <property type="match status" value="1"/>
</dbReference>
<feature type="region of interest" description="Disordered" evidence="12">
    <location>
        <begin position="480"/>
        <end position="503"/>
    </location>
</feature>
<evidence type="ECO:0000256" key="4">
    <source>
        <dbReference type="ARBA" id="ARBA00022771"/>
    </source>
</evidence>
<keyword evidence="4 11" id="KW-0863">Zinc-finger</keyword>
<keyword evidence="15" id="KW-1185">Reference proteome</keyword>
<dbReference type="Gene3D" id="3.90.79.10">
    <property type="entry name" value="Nucleoside Triphosphate Pyrophosphohydrolase"/>
    <property type="match status" value="1"/>
</dbReference>
<evidence type="ECO:0000313" key="14">
    <source>
        <dbReference type="EMBL" id="CRK37355.1"/>
    </source>
</evidence>
<feature type="compositionally biased region" description="Low complexity" evidence="12">
    <location>
        <begin position="643"/>
        <end position="655"/>
    </location>
</feature>
<evidence type="ECO:0000256" key="8">
    <source>
        <dbReference type="ARBA" id="ARBA00023128"/>
    </source>
</evidence>
<dbReference type="AlphaFoldDB" id="A0A0G4MTQ4"/>
<dbReference type="InterPro" id="IPR040008">
    <property type="entry name" value="Ribosomal_mL46"/>
</dbReference>
<dbReference type="InterPro" id="IPR019786">
    <property type="entry name" value="Zinc_finger_PHD-type_CS"/>
</dbReference>
<dbReference type="GO" id="GO:0008270">
    <property type="term" value="F:zinc ion binding"/>
    <property type="evidence" value="ECO:0007669"/>
    <property type="project" value="UniProtKB-KW"/>
</dbReference>
<dbReference type="InterPro" id="IPR015797">
    <property type="entry name" value="NUDIX_hydrolase-like_dom_sf"/>
</dbReference>
<evidence type="ECO:0000313" key="15">
    <source>
        <dbReference type="Proteomes" id="UP000044602"/>
    </source>
</evidence>
<proteinExistence type="inferred from homology"/>
<reference evidence="14 15" key="1">
    <citation type="submission" date="2015-05" db="EMBL/GenBank/DDBJ databases">
        <authorList>
            <person name="Wang D.B."/>
            <person name="Wang M."/>
        </authorList>
    </citation>
    <scope>NUCLEOTIDE SEQUENCE [LARGE SCALE GENOMIC DNA]</scope>
    <source>
        <strain evidence="14">VL1</strain>
    </source>
</reference>
<feature type="domain" description="PHD-type" evidence="13">
    <location>
        <begin position="362"/>
        <end position="410"/>
    </location>
</feature>
<feature type="compositionally biased region" description="Low complexity" evidence="12">
    <location>
        <begin position="615"/>
        <end position="631"/>
    </location>
</feature>
<keyword evidence="6" id="KW-0809">Transit peptide</keyword>
<dbReference type="PROSITE" id="PS50016">
    <property type="entry name" value="ZF_PHD_2"/>
    <property type="match status" value="1"/>
</dbReference>
<dbReference type="InterPro" id="IPR021757">
    <property type="entry name" value="Ribosomal_mL46_N"/>
</dbReference>
<evidence type="ECO:0000256" key="11">
    <source>
        <dbReference type="PROSITE-ProRule" id="PRU00146"/>
    </source>
</evidence>
<dbReference type="SUPFAM" id="SSF57903">
    <property type="entry name" value="FYVE/PHD zinc finger"/>
    <property type="match status" value="1"/>
</dbReference>
<accession>A0A0G4MTQ4</accession>
<dbReference type="PANTHER" id="PTHR13124:SF12">
    <property type="entry name" value="LARGE RIBOSOMAL SUBUNIT PROTEIN ML46"/>
    <property type="match status" value="1"/>
</dbReference>
<dbReference type="PROSITE" id="PS01359">
    <property type="entry name" value="ZF_PHD_1"/>
    <property type="match status" value="1"/>
</dbReference>
<dbReference type="CDD" id="cd04661">
    <property type="entry name" value="NUDIX_MRP_L46"/>
    <property type="match status" value="1"/>
</dbReference>
<comment type="subcellular location">
    <subcellularLocation>
        <location evidence="1">Mitochondrion</location>
    </subcellularLocation>
</comment>
<feature type="compositionally biased region" description="Polar residues" evidence="12">
    <location>
        <begin position="761"/>
        <end position="770"/>
    </location>
</feature>
<dbReference type="Pfam" id="PF11788">
    <property type="entry name" value="MRP-L46"/>
    <property type="match status" value="1"/>
</dbReference>
<dbReference type="STRING" id="100787.A0A0G4MTQ4"/>
<evidence type="ECO:0000256" key="6">
    <source>
        <dbReference type="ARBA" id="ARBA00022946"/>
    </source>
</evidence>
<dbReference type="InterPro" id="IPR019787">
    <property type="entry name" value="Znf_PHD-finger"/>
</dbReference>
<feature type="compositionally biased region" description="Pro residues" evidence="12">
    <location>
        <begin position="632"/>
        <end position="642"/>
    </location>
</feature>
<dbReference type="InterPro" id="IPR033650">
    <property type="entry name" value="Ribosomal_mL46_NUDIX"/>
</dbReference>
<evidence type="ECO:0000256" key="1">
    <source>
        <dbReference type="ARBA" id="ARBA00004173"/>
    </source>
</evidence>
<feature type="region of interest" description="Disordered" evidence="12">
    <location>
        <begin position="689"/>
        <end position="821"/>
    </location>
</feature>
<keyword evidence="3" id="KW-0479">Metal-binding</keyword>
<keyword evidence="9" id="KW-0687">Ribonucleoprotein</keyword>
<dbReference type="Gene3D" id="3.30.40.10">
    <property type="entry name" value="Zinc/RING finger domain, C3HC4 (zinc finger)"/>
    <property type="match status" value="1"/>
</dbReference>
<dbReference type="GO" id="GO:0003735">
    <property type="term" value="F:structural constituent of ribosome"/>
    <property type="evidence" value="ECO:0007669"/>
    <property type="project" value="InterPro"/>
</dbReference>
<dbReference type="InterPro" id="IPR013083">
    <property type="entry name" value="Znf_RING/FYVE/PHD"/>
</dbReference>
<sequence>MAASSRGALAIRGLLRSLQIRAPNPWRAYSGAAAAASTTTTPIDLPPTTTPTPSETATPQQQQPGKSHYRIQAGIILTRAPLLTAEETPFESAFYFYQKRLNERLSMPFVTSVYFKPDTPALIDWNLKVRDREGTVAKELGVYHGKSARAWDDELAAGDPLSSRAAVYDALLRDATMRVSDDAEIIPVEERVAPEAPQSRVTEADRAGDVARLDRALDRTLYLVVKGKDGRWAFPTAAVATDEHLHETAKRVMDKTAGLDMNTWMVGRVPVAHHVVRPALGEDGSLQKRGEKTFFLKARIMAGQANLEGNPFGYTEFKWLTAEELKANVDEKYYHSDKKQTHEFDLRQWLQENPEEEEPEEETPCPICGMAERPDILLLCDGCDAAYHTHCVGLNHVPAGSWYCLECVDIFRPAAASDSTSDSDVQAIAPSTNHRRPFVRTRERQRRARRQARSVEWQGAWGQIAGRIFEATDIDLDNYEDDDSLEGFRRTQQQRERESREYREWEQRLQIASRQGAGETFARSIPRAIGERLDIVQPVQETAEERLAWGALDRARQSANNNSSSSHRTVTPNRRKRKSRSASTSPREAAAAAAEEPERKLKRPRTRRLPIQGEASGSGTSGPAAAVAAAPVPAPAPAPPSATSPTDPSNSAASAARDHPLSINGSSSTSVPTRGITTAPSFLSSLLKEVEMSTPSDEENARSFFNSHNGVDASSPPTSPSPPSSRNSPRALSLTPPPLPRPTSPSSLSSYVEPVYPKANYSPNRQAGDTSDSESRARQHRHTHSDIRQPRPRRPGQLHRSPTRPRSQVVSPASDLSREEKERVSAFVKSALKPHWDIEDRKITAEQYSNINRDVSRKLYDGLRDPAMAEDKAQWEARAKEEVTRAVAALQQAIPA</sequence>
<evidence type="ECO:0000256" key="7">
    <source>
        <dbReference type="ARBA" id="ARBA00022980"/>
    </source>
</evidence>
<feature type="compositionally biased region" description="Low complexity" evidence="12">
    <location>
        <begin position="724"/>
        <end position="734"/>
    </location>
</feature>
<dbReference type="InterPro" id="IPR001965">
    <property type="entry name" value="Znf_PHD"/>
</dbReference>
<dbReference type="PANTHER" id="PTHR13124">
    <property type="entry name" value="39S RIBOSOMAL PROTEIN L46, MITOCHONDRIAL PRECURSOR-RELATED"/>
    <property type="match status" value="1"/>
</dbReference>
<gene>
    <name evidence="14" type="ORF">BN1708_001392</name>
</gene>
<organism evidence="14 15">
    <name type="scientific">Verticillium longisporum</name>
    <name type="common">Verticillium dahliae var. longisporum</name>
    <dbReference type="NCBI Taxonomy" id="100787"/>
    <lineage>
        <taxon>Eukaryota</taxon>
        <taxon>Fungi</taxon>
        <taxon>Dikarya</taxon>
        <taxon>Ascomycota</taxon>
        <taxon>Pezizomycotina</taxon>
        <taxon>Sordariomycetes</taxon>
        <taxon>Hypocreomycetidae</taxon>
        <taxon>Glomerellales</taxon>
        <taxon>Plectosphaerellaceae</taxon>
        <taxon>Verticillium</taxon>
    </lineage>
</organism>
<evidence type="ECO:0000256" key="9">
    <source>
        <dbReference type="ARBA" id="ARBA00023274"/>
    </source>
</evidence>
<evidence type="ECO:0000256" key="5">
    <source>
        <dbReference type="ARBA" id="ARBA00022833"/>
    </source>
</evidence>
<feature type="compositionally biased region" description="Low complexity" evidence="12">
    <location>
        <begin position="581"/>
        <end position="594"/>
    </location>
</feature>
<feature type="compositionally biased region" description="Low complexity" evidence="12">
    <location>
        <begin position="51"/>
        <end position="64"/>
    </location>
</feature>
<dbReference type="EMBL" id="CVQH01024749">
    <property type="protein sequence ID" value="CRK37355.1"/>
    <property type="molecule type" value="Genomic_DNA"/>
</dbReference>
<protein>
    <recommendedName>
        <fullName evidence="10">Large ribosomal subunit protein mL46</fullName>
    </recommendedName>
</protein>
<dbReference type="Pfam" id="PF00628">
    <property type="entry name" value="PHD"/>
    <property type="match status" value="1"/>
</dbReference>
<dbReference type="SMART" id="SM00249">
    <property type="entry name" value="PHD"/>
    <property type="match status" value="1"/>
</dbReference>
<evidence type="ECO:0000256" key="3">
    <source>
        <dbReference type="ARBA" id="ARBA00022723"/>
    </source>
</evidence>
<name>A0A0G4MTQ4_VERLO</name>
<feature type="region of interest" description="Disordered" evidence="12">
    <location>
        <begin position="37"/>
        <end position="66"/>
    </location>
</feature>
<keyword evidence="5" id="KW-0862">Zinc</keyword>
<evidence type="ECO:0000259" key="13">
    <source>
        <dbReference type="PROSITE" id="PS50016"/>
    </source>
</evidence>
<keyword evidence="8" id="KW-0496">Mitochondrion</keyword>
<feature type="region of interest" description="Disordered" evidence="12">
    <location>
        <begin position="555"/>
        <end position="677"/>
    </location>
</feature>
<feature type="compositionally biased region" description="Basic and acidic residues" evidence="12">
    <location>
        <begin position="486"/>
        <end position="503"/>
    </location>
</feature>
<evidence type="ECO:0000256" key="10">
    <source>
        <dbReference type="ARBA" id="ARBA00035190"/>
    </source>
</evidence>
<comment type="similarity">
    <text evidence="2">Belongs to the mitochondrion-specific ribosomal protein mL46 family.</text>
</comment>